<keyword evidence="3" id="KW-0732">Signal</keyword>
<protein>
    <recommendedName>
        <fullName evidence="6">Wall-associated receptor kinase galacturonan-binding domain-containing protein</fullName>
    </recommendedName>
</protein>
<keyword evidence="2" id="KW-0812">Transmembrane</keyword>
<organism evidence="7 8">
    <name type="scientific">Rubroshorea leprosula</name>
    <dbReference type="NCBI Taxonomy" id="152421"/>
    <lineage>
        <taxon>Eukaryota</taxon>
        <taxon>Viridiplantae</taxon>
        <taxon>Streptophyta</taxon>
        <taxon>Embryophyta</taxon>
        <taxon>Tracheophyta</taxon>
        <taxon>Spermatophyta</taxon>
        <taxon>Magnoliopsida</taxon>
        <taxon>eudicotyledons</taxon>
        <taxon>Gunneridae</taxon>
        <taxon>Pentapetalae</taxon>
        <taxon>rosids</taxon>
        <taxon>malvids</taxon>
        <taxon>Malvales</taxon>
        <taxon>Dipterocarpaceae</taxon>
        <taxon>Rubroshorea</taxon>
    </lineage>
</organism>
<accession>A0AAV5KQR5</accession>
<evidence type="ECO:0000256" key="5">
    <source>
        <dbReference type="ARBA" id="ARBA00023136"/>
    </source>
</evidence>
<proteinExistence type="predicted"/>
<evidence type="ECO:0000256" key="4">
    <source>
        <dbReference type="ARBA" id="ARBA00022989"/>
    </source>
</evidence>
<reference evidence="7 8" key="1">
    <citation type="journal article" date="2021" name="Commun. Biol.">
        <title>The genome of Shorea leprosula (Dipterocarpaceae) highlights the ecological relevance of drought in aseasonal tropical rainforests.</title>
        <authorList>
            <person name="Ng K.K.S."/>
            <person name="Kobayashi M.J."/>
            <person name="Fawcett J.A."/>
            <person name="Hatakeyama M."/>
            <person name="Paape T."/>
            <person name="Ng C.H."/>
            <person name="Ang C.C."/>
            <person name="Tnah L.H."/>
            <person name="Lee C.T."/>
            <person name="Nishiyama T."/>
            <person name="Sese J."/>
            <person name="O'Brien M.J."/>
            <person name="Copetti D."/>
            <person name="Mohd Noor M.I."/>
            <person name="Ong R.C."/>
            <person name="Putra M."/>
            <person name="Sireger I.Z."/>
            <person name="Indrioko S."/>
            <person name="Kosugi Y."/>
            <person name="Izuno A."/>
            <person name="Isagi Y."/>
            <person name="Lee S.L."/>
            <person name="Shimizu K.K."/>
        </authorList>
    </citation>
    <scope>NUCLEOTIDE SEQUENCE [LARGE SCALE GENOMIC DNA]</scope>
    <source>
        <strain evidence="7">214</strain>
    </source>
</reference>
<keyword evidence="5" id="KW-0472">Membrane</keyword>
<evidence type="ECO:0000256" key="3">
    <source>
        <dbReference type="ARBA" id="ARBA00022729"/>
    </source>
</evidence>
<dbReference type="Pfam" id="PF13947">
    <property type="entry name" value="GUB_WAK_bind"/>
    <property type="match status" value="1"/>
</dbReference>
<name>A0AAV5KQR5_9ROSI</name>
<feature type="domain" description="Wall-associated receptor kinase galacturonan-binding" evidence="6">
    <location>
        <begin position="15"/>
        <end position="70"/>
    </location>
</feature>
<evidence type="ECO:0000256" key="1">
    <source>
        <dbReference type="ARBA" id="ARBA00004167"/>
    </source>
</evidence>
<dbReference type="InterPro" id="IPR025287">
    <property type="entry name" value="WAK_GUB"/>
</dbReference>
<keyword evidence="4" id="KW-1133">Transmembrane helix</keyword>
<comment type="subcellular location">
    <subcellularLocation>
        <location evidence="1">Membrane</location>
        <topology evidence="1">Single-pass membrane protein</topology>
    </subcellularLocation>
</comment>
<evidence type="ECO:0000313" key="7">
    <source>
        <dbReference type="EMBL" id="GKV26909.1"/>
    </source>
</evidence>
<comment type="caution">
    <text evidence="7">The sequence shown here is derived from an EMBL/GenBank/DDBJ whole genome shotgun (WGS) entry which is preliminary data.</text>
</comment>
<gene>
    <name evidence="7" type="ORF">SLEP1_g36123</name>
</gene>
<sequence length="255" mass="28854">MIESAGGQALAMPGCQEFCENVSPPYPFGIGADCYMNKWFEVSCNETSTPPTTLLTSIEIEVLYFSLDSSLICCRQNTNNLPELVYRVEICEFLRKSFHLPLGLPLDLKEYVTDVFNWVITEVDTPRLPYKYDHAFYCTHYKNYIVHGFSSTLMPLNTTRQCLCDLGFQGNPYLTFGCQGISLAFGLVCLPIGTRQFSVKTREGELCCPLGPVRLRLESKLVGDLMGFRIPVEKSKVLDKEKVKEFINEVVILTH</sequence>
<dbReference type="PANTHER" id="PTHR33491">
    <property type="entry name" value="OSJNBA0016N04.9 PROTEIN"/>
    <property type="match status" value="1"/>
</dbReference>
<evidence type="ECO:0000313" key="8">
    <source>
        <dbReference type="Proteomes" id="UP001054252"/>
    </source>
</evidence>
<dbReference type="AlphaFoldDB" id="A0AAV5KQR5"/>
<dbReference type="GO" id="GO:0030247">
    <property type="term" value="F:polysaccharide binding"/>
    <property type="evidence" value="ECO:0007669"/>
    <property type="project" value="InterPro"/>
</dbReference>
<evidence type="ECO:0000259" key="6">
    <source>
        <dbReference type="Pfam" id="PF13947"/>
    </source>
</evidence>
<evidence type="ECO:0000256" key="2">
    <source>
        <dbReference type="ARBA" id="ARBA00022692"/>
    </source>
</evidence>
<dbReference type="Proteomes" id="UP001054252">
    <property type="component" value="Unassembled WGS sequence"/>
</dbReference>
<keyword evidence="8" id="KW-1185">Reference proteome</keyword>
<dbReference type="EMBL" id="BPVZ01000073">
    <property type="protein sequence ID" value="GKV26909.1"/>
    <property type="molecule type" value="Genomic_DNA"/>
</dbReference>
<dbReference type="GO" id="GO:0016020">
    <property type="term" value="C:membrane"/>
    <property type="evidence" value="ECO:0007669"/>
    <property type="project" value="UniProtKB-SubCell"/>
</dbReference>